<gene>
    <name evidence="1" type="ORF">V8G54_029440</name>
</gene>
<evidence type="ECO:0000313" key="1">
    <source>
        <dbReference type="EMBL" id="WVY97289.1"/>
    </source>
</evidence>
<protein>
    <submittedName>
        <fullName evidence="1">Uncharacterized protein</fullName>
    </submittedName>
</protein>
<evidence type="ECO:0000313" key="2">
    <source>
        <dbReference type="Proteomes" id="UP001374535"/>
    </source>
</evidence>
<dbReference type="AlphaFoldDB" id="A0AAQ3MV95"/>
<dbReference type="EMBL" id="CP144692">
    <property type="protein sequence ID" value="WVY97289.1"/>
    <property type="molecule type" value="Genomic_DNA"/>
</dbReference>
<name>A0AAQ3MV95_VIGMU</name>
<accession>A0AAQ3MV95</accession>
<reference evidence="1 2" key="1">
    <citation type="journal article" date="2023" name="Life. Sci Alliance">
        <title>Evolutionary insights into 3D genome organization and epigenetic landscape of Vigna mungo.</title>
        <authorList>
            <person name="Junaid A."/>
            <person name="Singh B."/>
            <person name="Bhatia S."/>
        </authorList>
    </citation>
    <scope>NUCLEOTIDE SEQUENCE [LARGE SCALE GENOMIC DNA]</scope>
    <source>
        <strain evidence="1">Urdbean</strain>
    </source>
</reference>
<sequence length="143" mass="15761">MSHLTPHSSLLLVHSSYSTRSSGWGTASLQSRFTLTISPLLMASFNFAPKLFSMRADGIVMFSMYFAEDPSSSGVSMVINFSSMSSATRTAEAPAFCAFQTFKAKKQSAKEHIKTLRIKPSNISRLGQTYSMLVMQKQTTNLN</sequence>
<dbReference type="Proteomes" id="UP001374535">
    <property type="component" value="Chromosome 9"/>
</dbReference>
<organism evidence="1 2">
    <name type="scientific">Vigna mungo</name>
    <name type="common">Black gram</name>
    <name type="synonym">Phaseolus mungo</name>
    <dbReference type="NCBI Taxonomy" id="3915"/>
    <lineage>
        <taxon>Eukaryota</taxon>
        <taxon>Viridiplantae</taxon>
        <taxon>Streptophyta</taxon>
        <taxon>Embryophyta</taxon>
        <taxon>Tracheophyta</taxon>
        <taxon>Spermatophyta</taxon>
        <taxon>Magnoliopsida</taxon>
        <taxon>eudicotyledons</taxon>
        <taxon>Gunneridae</taxon>
        <taxon>Pentapetalae</taxon>
        <taxon>rosids</taxon>
        <taxon>fabids</taxon>
        <taxon>Fabales</taxon>
        <taxon>Fabaceae</taxon>
        <taxon>Papilionoideae</taxon>
        <taxon>50 kb inversion clade</taxon>
        <taxon>NPAAA clade</taxon>
        <taxon>indigoferoid/millettioid clade</taxon>
        <taxon>Phaseoleae</taxon>
        <taxon>Vigna</taxon>
    </lineage>
</organism>
<keyword evidence="2" id="KW-1185">Reference proteome</keyword>
<proteinExistence type="predicted"/>